<name>A0A179D6F6_9BACT</name>
<dbReference type="GO" id="GO:0046656">
    <property type="term" value="P:folic acid biosynthetic process"/>
    <property type="evidence" value="ECO:0007669"/>
    <property type="project" value="UniProtKB-KW"/>
</dbReference>
<dbReference type="GO" id="GO:0005829">
    <property type="term" value="C:cytosol"/>
    <property type="evidence" value="ECO:0007669"/>
    <property type="project" value="TreeGrafter"/>
</dbReference>
<dbReference type="InterPro" id="IPR011005">
    <property type="entry name" value="Dihydropteroate_synth-like_sf"/>
</dbReference>
<dbReference type="Proteomes" id="UP000078390">
    <property type="component" value="Unassembled WGS sequence"/>
</dbReference>
<keyword evidence="8 12" id="KW-0479">Metal-binding</keyword>
<dbReference type="PROSITE" id="PS00792">
    <property type="entry name" value="DHPS_1"/>
    <property type="match status" value="1"/>
</dbReference>
<keyword evidence="7 12" id="KW-0808">Transferase</keyword>
<dbReference type="AlphaFoldDB" id="A0A179D6F6"/>
<dbReference type="UniPathway" id="UPA00077">
    <property type="reaction ID" value="UER00156"/>
</dbReference>
<evidence type="ECO:0000256" key="3">
    <source>
        <dbReference type="ARBA" id="ARBA00004763"/>
    </source>
</evidence>
<evidence type="ECO:0000256" key="2">
    <source>
        <dbReference type="ARBA" id="ARBA00001946"/>
    </source>
</evidence>
<comment type="similarity">
    <text evidence="4 12">Belongs to the DHPS family.</text>
</comment>
<evidence type="ECO:0000256" key="4">
    <source>
        <dbReference type="ARBA" id="ARBA00009503"/>
    </source>
</evidence>
<dbReference type="InterPro" id="IPR006390">
    <property type="entry name" value="DHP_synth_dom"/>
</dbReference>
<evidence type="ECO:0000313" key="14">
    <source>
        <dbReference type="EMBL" id="OAQ21188.1"/>
    </source>
</evidence>
<evidence type="ECO:0000256" key="11">
    <source>
        <dbReference type="ARBA" id="ARBA00030193"/>
    </source>
</evidence>
<dbReference type="PROSITE" id="PS50972">
    <property type="entry name" value="PTERIN_BINDING"/>
    <property type="match status" value="1"/>
</dbReference>
<evidence type="ECO:0000259" key="13">
    <source>
        <dbReference type="PROSITE" id="PS50972"/>
    </source>
</evidence>
<dbReference type="PANTHER" id="PTHR20941:SF1">
    <property type="entry name" value="FOLIC ACID SYNTHESIS PROTEIN FOL1"/>
    <property type="match status" value="1"/>
</dbReference>
<dbReference type="GO" id="GO:0046872">
    <property type="term" value="F:metal ion binding"/>
    <property type="evidence" value="ECO:0007669"/>
    <property type="project" value="UniProtKB-KW"/>
</dbReference>
<dbReference type="EC" id="2.5.1.15" evidence="5 12"/>
<protein>
    <recommendedName>
        <fullName evidence="6 12">Dihydropteroate synthase</fullName>
        <shortName evidence="12">DHPS</shortName>
        <ecNumber evidence="5 12">2.5.1.15</ecNumber>
    </recommendedName>
    <alternativeName>
        <fullName evidence="11 12">Dihydropteroate pyrophosphorylase</fullName>
    </alternativeName>
</protein>
<dbReference type="PROSITE" id="PS00793">
    <property type="entry name" value="DHPS_2"/>
    <property type="match status" value="1"/>
</dbReference>
<evidence type="ECO:0000256" key="8">
    <source>
        <dbReference type="ARBA" id="ARBA00022723"/>
    </source>
</evidence>
<dbReference type="SUPFAM" id="SSF51717">
    <property type="entry name" value="Dihydropteroate synthetase-like"/>
    <property type="match status" value="1"/>
</dbReference>
<comment type="caution">
    <text evidence="14">The sequence shown here is derived from an EMBL/GenBank/DDBJ whole genome shotgun (WGS) entry which is preliminary data.</text>
</comment>
<dbReference type="RefSeq" id="WP_068669610.1">
    <property type="nucleotide sequence ID" value="NZ_LWLG01000003.1"/>
</dbReference>
<sequence>MLRSLSIRGKIFEWGRRTYLMGILNVTPDSFSDGGQFYQKEAALRQAERLIKEGADILDIGGESTRPFAKPVPEEEELRRVIPVIEAIRREFPEIPISVDTYKARVAEEALLVGADIVNDVSALRFDPGMPEVIRKYRPPVVLMHMKGTPQTMQMDPKYEDVLGEIKTFLKERAQLALSLGLAPEKVILDPGIGFGKRFEDNLRLIREISVFRELGYPVLLGPSRKSFLGEILGKEARLRDAGTAAVVAYGVLQKVDIVRVHNVEMCKDVIRVIEALIREP</sequence>
<dbReference type="PANTHER" id="PTHR20941">
    <property type="entry name" value="FOLATE SYNTHESIS PROTEINS"/>
    <property type="match status" value="1"/>
</dbReference>
<dbReference type="FunFam" id="3.20.20.20:FF:000006">
    <property type="entry name" value="Dihydropteroate synthase"/>
    <property type="match status" value="1"/>
</dbReference>
<dbReference type="Gene3D" id="3.20.20.20">
    <property type="entry name" value="Dihydropteroate synthase-like"/>
    <property type="match status" value="1"/>
</dbReference>
<comment type="catalytic activity">
    <reaction evidence="1">
        <text>(7,8-dihydropterin-6-yl)methyl diphosphate + 4-aminobenzoate = 7,8-dihydropteroate + diphosphate</text>
        <dbReference type="Rhea" id="RHEA:19949"/>
        <dbReference type="ChEBI" id="CHEBI:17836"/>
        <dbReference type="ChEBI" id="CHEBI:17839"/>
        <dbReference type="ChEBI" id="CHEBI:33019"/>
        <dbReference type="ChEBI" id="CHEBI:72950"/>
        <dbReference type="EC" id="2.5.1.15"/>
    </reaction>
</comment>
<proteinExistence type="inferred from homology"/>
<dbReference type="EMBL" id="LWLG01000003">
    <property type="protein sequence ID" value="OAQ21188.1"/>
    <property type="molecule type" value="Genomic_DNA"/>
</dbReference>
<keyword evidence="10 12" id="KW-0289">Folate biosynthesis</keyword>
<evidence type="ECO:0000256" key="1">
    <source>
        <dbReference type="ARBA" id="ARBA00000012"/>
    </source>
</evidence>
<comment type="cofactor">
    <cofactor evidence="2 12">
        <name>Mg(2+)</name>
        <dbReference type="ChEBI" id="CHEBI:18420"/>
    </cofactor>
</comment>
<evidence type="ECO:0000256" key="5">
    <source>
        <dbReference type="ARBA" id="ARBA00012458"/>
    </source>
</evidence>
<keyword evidence="9 12" id="KW-0460">Magnesium</keyword>
<dbReference type="Pfam" id="PF00809">
    <property type="entry name" value="Pterin_bind"/>
    <property type="match status" value="1"/>
</dbReference>
<dbReference type="OrthoDB" id="9811744at2"/>
<dbReference type="STRING" id="999894.TDIS_0840"/>
<organism evidence="14 15">
    <name type="scientific">Thermosulfurimonas dismutans</name>
    <dbReference type="NCBI Taxonomy" id="999894"/>
    <lineage>
        <taxon>Bacteria</taxon>
        <taxon>Pseudomonadati</taxon>
        <taxon>Thermodesulfobacteriota</taxon>
        <taxon>Thermodesulfobacteria</taxon>
        <taxon>Thermodesulfobacteriales</taxon>
        <taxon>Thermodesulfobacteriaceae</taxon>
        <taxon>Thermosulfurimonas</taxon>
    </lineage>
</organism>
<dbReference type="GO" id="GO:0046654">
    <property type="term" value="P:tetrahydrofolate biosynthetic process"/>
    <property type="evidence" value="ECO:0007669"/>
    <property type="project" value="UniProtKB-UniPathway"/>
</dbReference>
<dbReference type="NCBIfam" id="TIGR01496">
    <property type="entry name" value="DHPS"/>
    <property type="match status" value="1"/>
</dbReference>
<evidence type="ECO:0000256" key="6">
    <source>
        <dbReference type="ARBA" id="ARBA00016919"/>
    </source>
</evidence>
<reference evidence="14 15" key="1">
    <citation type="submission" date="2016-04" db="EMBL/GenBank/DDBJ databases">
        <title>Genome analysis of Thermosulfurimonas dismutans, the first thermophilic sulfur-disproportionating bacterium of the phylum Thermodesulfobacteria.</title>
        <authorList>
            <person name="Mardanov A.V."/>
            <person name="Beletsky A.V."/>
            <person name="Kadnikov V.V."/>
            <person name="Slobodkin A.I."/>
            <person name="Ravin N.V."/>
        </authorList>
    </citation>
    <scope>NUCLEOTIDE SEQUENCE [LARGE SCALE GENOMIC DNA]</scope>
    <source>
        <strain evidence="14 15">S95</strain>
    </source>
</reference>
<keyword evidence="15" id="KW-1185">Reference proteome</keyword>
<evidence type="ECO:0000256" key="12">
    <source>
        <dbReference type="RuleBase" id="RU361205"/>
    </source>
</evidence>
<dbReference type="GO" id="GO:0004156">
    <property type="term" value="F:dihydropteroate synthase activity"/>
    <property type="evidence" value="ECO:0007669"/>
    <property type="project" value="UniProtKB-EC"/>
</dbReference>
<evidence type="ECO:0000256" key="9">
    <source>
        <dbReference type="ARBA" id="ARBA00022842"/>
    </source>
</evidence>
<dbReference type="InterPro" id="IPR045031">
    <property type="entry name" value="DHP_synth-like"/>
</dbReference>
<gene>
    <name evidence="14" type="ORF">TDIS_0840</name>
</gene>
<accession>A0A179D6F6</accession>
<evidence type="ECO:0000256" key="10">
    <source>
        <dbReference type="ARBA" id="ARBA00022909"/>
    </source>
</evidence>
<comment type="pathway">
    <text evidence="3 12">Cofactor biosynthesis; tetrahydrofolate biosynthesis; 7,8-dihydrofolate from 2-amino-4-hydroxy-6-hydroxymethyl-7,8-dihydropteridine diphosphate and 4-aminobenzoate: step 1/2.</text>
</comment>
<feature type="domain" description="Pterin-binding" evidence="13">
    <location>
        <begin position="18"/>
        <end position="272"/>
    </location>
</feature>
<evidence type="ECO:0000313" key="15">
    <source>
        <dbReference type="Proteomes" id="UP000078390"/>
    </source>
</evidence>
<dbReference type="CDD" id="cd00739">
    <property type="entry name" value="DHPS"/>
    <property type="match status" value="1"/>
</dbReference>
<dbReference type="InterPro" id="IPR000489">
    <property type="entry name" value="Pterin-binding_dom"/>
</dbReference>
<dbReference type="PATRIC" id="fig|999894.6.peg.836"/>
<comment type="function">
    <text evidence="12">Catalyzes the condensation of para-aminobenzoate (pABA) with 6-hydroxymethyl-7,8-dihydropterin diphosphate (DHPt-PP) to form 7,8-dihydropteroate (H2Pte), the immediate precursor of folate derivatives.</text>
</comment>
<evidence type="ECO:0000256" key="7">
    <source>
        <dbReference type="ARBA" id="ARBA00022679"/>
    </source>
</evidence>